<dbReference type="InterPro" id="IPR006427">
    <property type="entry name" value="Portal_HK97"/>
</dbReference>
<dbReference type="NCBIfam" id="TIGR01537">
    <property type="entry name" value="portal_HK97"/>
    <property type="match status" value="1"/>
</dbReference>
<accession>A0A6M3KCV2</accession>
<dbReference type="Gene3D" id="3.40.140.120">
    <property type="match status" value="1"/>
</dbReference>
<proteinExistence type="predicted"/>
<evidence type="ECO:0000313" key="2">
    <source>
        <dbReference type="EMBL" id="QJA79471.1"/>
    </source>
</evidence>
<gene>
    <name evidence="2" type="ORF">MM415A00877_0020</name>
    <name evidence="3" type="ORF">MM415B02370_0010</name>
</gene>
<dbReference type="Gene3D" id="1.20.1270.210">
    <property type="match status" value="1"/>
</dbReference>
<evidence type="ECO:0000256" key="1">
    <source>
        <dbReference type="SAM" id="MobiDB-lite"/>
    </source>
</evidence>
<feature type="region of interest" description="Disordered" evidence="1">
    <location>
        <begin position="391"/>
        <end position="437"/>
    </location>
</feature>
<dbReference type="EMBL" id="MT142382">
    <property type="protein sequence ID" value="QJA79471.1"/>
    <property type="molecule type" value="Genomic_DNA"/>
</dbReference>
<sequence>MRGAVGLRAATKRILGKLAFRAVSWASLADDRWFGLVGNTTDSGVMVSADSALSSTAVLDAVRTIAETVAKTPLILYRRLAEPGGGSERAPEHDLYDILRYEPNPEMTAVEFWEAMMAQALLRGNAYAEIERARDGSPLALWPLWTQFMKVRRVGGEIVYEYNQPRDAYGTAAIDAELPDANVFRLRGFSTGGLVGLDTIAQCRNAVGLTLALEKFAAYVFRNGAAISGAVESPGALTEEQYKRMRSELDAQHSGLTRAHRLMILEKGMQFKSAGMDNEAAQMIESRTFSVLEVARLFHVPPHKLAELTRATFSNIEHQALEFLQETLEPWFVRIEQRIRRGLLTAEEKQEYYAEFLRAAILRADTLSRYRAYEIAIRSRFMTPNEARAMENMNPREGGDELSNPNITPAPLAAPNEPGSGDELNPGGQDNETQPRE</sequence>
<organism evidence="2">
    <name type="scientific">viral metagenome</name>
    <dbReference type="NCBI Taxonomy" id="1070528"/>
    <lineage>
        <taxon>unclassified sequences</taxon>
        <taxon>metagenomes</taxon>
        <taxon>organismal metagenomes</taxon>
    </lineage>
</organism>
<dbReference type="InterPro" id="IPR006944">
    <property type="entry name" value="Phage/GTA_portal"/>
</dbReference>
<evidence type="ECO:0000313" key="3">
    <source>
        <dbReference type="EMBL" id="QJA90482.1"/>
    </source>
</evidence>
<protein>
    <submittedName>
        <fullName evidence="2">Putative portal protein</fullName>
    </submittedName>
</protein>
<dbReference type="Gene3D" id="3.30.1120.70">
    <property type="match status" value="1"/>
</dbReference>
<name>A0A6M3KCV2_9ZZZZ</name>
<dbReference type="EMBL" id="MT142915">
    <property type="protein sequence ID" value="QJA90482.1"/>
    <property type="molecule type" value="Genomic_DNA"/>
</dbReference>
<dbReference type="AlphaFoldDB" id="A0A6M3KCV2"/>
<reference evidence="2" key="1">
    <citation type="submission" date="2020-03" db="EMBL/GenBank/DDBJ databases">
        <title>The deep terrestrial virosphere.</title>
        <authorList>
            <person name="Holmfeldt K."/>
            <person name="Nilsson E."/>
            <person name="Simone D."/>
            <person name="Lopez-Fernandez M."/>
            <person name="Wu X."/>
            <person name="de Brujin I."/>
            <person name="Lundin D."/>
            <person name="Andersson A."/>
            <person name="Bertilsson S."/>
            <person name="Dopson M."/>
        </authorList>
    </citation>
    <scope>NUCLEOTIDE SEQUENCE</scope>
    <source>
        <strain evidence="2">MM415A00877</strain>
        <strain evidence="3">MM415B02370</strain>
    </source>
</reference>
<feature type="compositionally biased region" description="Polar residues" evidence="1">
    <location>
        <begin position="428"/>
        <end position="437"/>
    </location>
</feature>
<dbReference type="Pfam" id="PF04860">
    <property type="entry name" value="Phage_portal"/>
    <property type="match status" value="1"/>
</dbReference>